<reference evidence="1" key="2">
    <citation type="submission" date="2014-07" db="EMBL/GenBank/DDBJ databases">
        <title>Initial genome analysis of the psychrotolerant acidophile Acidithiobacillus ferrivorans CF27: insights into iron and sulfur oxidation pathways and into biofilm formation.</title>
        <authorList>
            <person name="Talla E."/>
            <person name="Hedrich S."/>
            <person name="Mangenot S."/>
            <person name="Ji B."/>
            <person name="Johnson D.B."/>
            <person name="Barbe V."/>
            <person name="Bonnefoy V."/>
        </authorList>
    </citation>
    <scope>NUCLEOTIDE SEQUENCE [LARGE SCALE GENOMIC DNA]</scope>
    <source>
        <strain evidence="1">CF27</strain>
    </source>
</reference>
<evidence type="ECO:0000313" key="3">
    <source>
        <dbReference type="Proteomes" id="UP000193925"/>
    </source>
</evidence>
<dbReference type="Proteomes" id="UP000193925">
    <property type="component" value="Chromosome AFERRI"/>
</dbReference>
<accession>A0A060UPU8</accession>
<reference evidence="2 3" key="3">
    <citation type="submission" date="2017-03" db="EMBL/GenBank/DDBJ databases">
        <authorList>
            <person name="Regsiter A."/>
            <person name="William W."/>
        </authorList>
    </citation>
    <scope>NUCLEOTIDE SEQUENCE [LARGE SCALE GENOMIC DNA]</scope>
    <source>
        <strain evidence="2">PRJEB5721</strain>
    </source>
</reference>
<organism evidence="1">
    <name type="scientific">Acidithiobacillus ferrivorans</name>
    <dbReference type="NCBI Taxonomy" id="160808"/>
    <lineage>
        <taxon>Bacteria</taxon>
        <taxon>Pseudomonadati</taxon>
        <taxon>Pseudomonadota</taxon>
        <taxon>Acidithiobacillia</taxon>
        <taxon>Acidithiobacillales</taxon>
        <taxon>Acidithiobacillaceae</taxon>
        <taxon>Acidithiobacillus</taxon>
    </lineage>
</organism>
<dbReference type="AlphaFoldDB" id="A0A060UPU8"/>
<gene>
    <name evidence="2" type="ORF">AFERRI_10505</name>
    <name evidence="1" type="ORF">AFERRI_400226</name>
</gene>
<dbReference type="RefSeq" id="WP_035192946.1">
    <property type="nucleotide sequence ID" value="NZ_CCCS020000035.1"/>
</dbReference>
<protein>
    <submittedName>
        <fullName evidence="1">Uncharacterized protein</fullName>
    </submittedName>
</protein>
<reference evidence="1" key="1">
    <citation type="submission" date="2014-03" db="EMBL/GenBank/DDBJ databases">
        <authorList>
            <person name="Genoscope - CEA"/>
        </authorList>
    </citation>
    <scope>NUCLEOTIDE SEQUENCE [LARGE SCALE GENOMIC DNA]</scope>
    <source>
        <strain evidence="1">CF27</strain>
    </source>
</reference>
<dbReference type="EMBL" id="LT841305">
    <property type="protein sequence ID" value="SMH64472.1"/>
    <property type="molecule type" value="Genomic_DNA"/>
</dbReference>
<keyword evidence="3" id="KW-1185">Reference proteome</keyword>
<name>A0A060UPU8_9PROT</name>
<dbReference type="EMBL" id="CCCS020000035">
    <property type="protein sequence ID" value="CDQ10445.1"/>
    <property type="molecule type" value="Genomic_DNA"/>
</dbReference>
<sequence>MAERPYFQGVIKPPLASTLVRRDVEMRFLALARDADRDQGLTYSQYLERISTLRLVAHDLGLNCADDIRVQVARGGSPTRAHTPDPV</sequence>
<evidence type="ECO:0000313" key="2">
    <source>
        <dbReference type="EMBL" id="SMH64472.1"/>
    </source>
</evidence>
<proteinExistence type="predicted"/>
<evidence type="ECO:0000313" key="1">
    <source>
        <dbReference type="EMBL" id="CDQ10445.1"/>
    </source>
</evidence>